<evidence type="ECO:0000256" key="2">
    <source>
        <dbReference type="ARBA" id="ARBA00022475"/>
    </source>
</evidence>
<dbReference type="GO" id="GO:0005886">
    <property type="term" value="C:plasma membrane"/>
    <property type="evidence" value="ECO:0007669"/>
    <property type="project" value="UniProtKB-SubCell"/>
</dbReference>
<evidence type="ECO:0000256" key="3">
    <source>
        <dbReference type="ARBA" id="ARBA00022692"/>
    </source>
</evidence>
<dbReference type="InterPro" id="IPR022791">
    <property type="entry name" value="L-PG_synthase/AglD"/>
</dbReference>
<dbReference type="KEGG" id="mnd:KOY48_01635"/>
<sequence>MQDDFQNLANHPKLLIKPMIWGTAYTVFDVAMFAVTFLSLSVLVNPAILMVGYGVAGLATIVVFTPGGTGVYETIMIIFLSMAG</sequence>
<keyword evidence="3 6" id="KW-0812">Transmembrane</keyword>
<evidence type="ECO:0000313" key="7">
    <source>
        <dbReference type="EMBL" id="QWQ32538.1"/>
    </source>
</evidence>
<evidence type="ECO:0000256" key="1">
    <source>
        <dbReference type="ARBA" id="ARBA00004651"/>
    </source>
</evidence>
<dbReference type="AlphaFoldDB" id="A0A8F1MDE8"/>
<feature type="transmembrane region" description="Helical" evidence="6">
    <location>
        <begin position="50"/>
        <end position="72"/>
    </location>
</feature>
<evidence type="ECO:0000256" key="4">
    <source>
        <dbReference type="ARBA" id="ARBA00022989"/>
    </source>
</evidence>
<proteinExistence type="predicted"/>
<keyword evidence="8" id="KW-1185">Reference proteome</keyword>
<feature type="transmembrane region" description="Helical" evidence="6">
    <location>
        <begin position="20"/>
        <end position="44"/>
    </location>
</feature>
<evidence type="ECO:0000256" key="5">
    <source>
        <dbReference type="ARBA" id="ARBA00023136"/>
    </source>
</evidence>
<accession>A0A8F1MDE8</accession>
<keyword evidence="2" id="KW-1003">Cell membrane</keyword>
<dbReference type="Proteomes" id="UP000679129">
    <property type="component" value="Chromosome"/>
</dbReference>
<protein>
    <submittedName>
        <fullName evidence="7">Flippase-like domain-containing protein</fullName>
    </submittedName>
</protein>
<evidence type="ECO:0000256" key="6">
    <source>
        <dbReference type="SAM" id="Phobius"/>
    </source>
</evidence>
<organism evidence="7 8">
    <name type="scientific">Candidatus Minimicrobia naudis</name>
    <dbReference type="NCBI Taxonomy" id="2841263"/>
    <lineage>
        <taxon>Bacteria</taxon>
        <taxon>Candidatus Saccharimonadota</taxon>
        <taxon>Candidatus Saccharimonadota incertae sedis</taxon>
        <taxon>Candidatus Minimicrobia</taxon>
    </lineage>
</organism>
<dbReference type="EMBL" id="CP076460">
    <property type="protein sequence ID" value="QWQ32538.1"/>
    <property type="molecule type" value="Genomic_DNA"/>
</dbReference>
<reference evidence="7" key="1">
    <citation type="submission" date="2021-06" db="EMBL/GenBank/DDBJ databases">
        <title>An adapted protocol for Saccharibacteria cultivation: two new species join this phylum of Candidate Phyla Radiations.</title>
        <authorList>
            <person name="Ibrahim A."/>
            <person name="Maatouk M."/>
            <person name="Zgheib R."/>
            <person name="Haddad G."/>
            <person name="Bou Khalil J."/>
            <person name="Raoult D."/>
            <person name="Bittar F."/>
        </authorList>
    </citation>
    <scope>NUCLEOTIDE SEQUENCE</scope>
    <source>
        <strain evidence="7">IHU1</strain>
    </source>
</reference>
<dbReference type="Pfam" id="PF03706">
    <property type="entry name" value="LPG_synthase_TM"/>
    <property type="match status" value="1"/>
</dbReference>
<name>A0A8F1MDE8_9BACT</name>
<comment type="subcellular location">
    <subcellularLocation>
        <location evidence="1">Cell membrane</location>
        <topology evidence="1">Multi-pass membrane protein</topology>
    </subcellularLocation>
</comment>
<keyword evidence="4 6" id="KW-1133">Transmembrane helix</keyword>
<keyword evidence="5 6" id="KW-0472">Membrane</keyword>
<evidence type="ECO:0000313" key="8">
    <source>
        <dbReference type="Proteomes" id="UP000679129"/>
    </source>
</evidence>
<gene>
    <name evidence="7" type="ORF">KOY48_01635</name>
</gene>